<dbReference type="EMBL" id="CP066776">
    <property type="protein sequence ID" value="QQL46003.1"/>
    <property type="molecule type" value="Genomic_DNA"/>
</dbReference>
<dbReference type="InterPro" id="IPR001247">
    <property type="entry name" value="ExoRNase_PH_dom1"/>
</dbReference>
<organism evidence="9 10">
    <name type="scientific">Sulfuriroseicoccus oceanibius</name>
    <dbReference type="NCBI Taxonomy" id="2707525"/>
    <lineage>
        <taxon>Bacteria</taxon>
        <taxon>Pseudomonadati</taxon>
        <taxon>Verrucomicrobiota</taxon>
        <taxon>Verrucomicrobiia</taxon>
        <taxon>Verrucomicrobiales</taxon>
        <taxon>Verrucomicrobiaceae</taxon>
        <taxon>Sulfuriroseicoccus</taxon>
    </lineage>
</organism>
<protein>
    <recommendedName>
        <fullName evidence="6">Ribonuclease PH</fullName>
        <shortName evidence="6">RNase PH</shortName>
        <ecNumber evidence="6">2.7.7.56</ecNumber>
    </recommendedName>
    <alternativeName>
        <fullName evidence="6">tRNA nucleotidyltransferase</fullName>
    </alternativeName>
</protein>
<keyword evidence="6 9" id="KW-0808">Transferase</keyword>
<dbReference type="InterPro" id="IPR050080">
    <property type="entry name" value="RNase_PH"/>
</dbReference>
<evidence type="ECO:0000259" key="7">
    <source>
        <dbReference type="Pfam" id="PF01138"/>
    </source>
</evidence>
<dbReference type="InterPro" id="IPR027408">
    <property type="entry name" value="PNPase/RNase_PH_dom_sf"/>
</dbReference>
<dbReference type="HAMAP" id="MF_00564">
    <property type="entry name" value="RNase_PH"/>
    <property type="match status" value="1"/>
</dbReference>
<keyword evidence="5" id="KW-0694">RNA-binding</keyword>
<dbReference type="SUPFAM" id="SSF55666">
    <property type="entry name" value="Ribonuclease PH domain 2-like"/>
    <property type="match status" value="1"/>
</dbReference>
<dbReference type="Gene3D" id="3.30.230.70">
    <property type="entry name" value="GHMP Kinase, N-terminal domain"/>
    <property type="match status" value="1"/>
</dbReference>
<dbReference type="InterPro" id="IPR002381">
    <property type="entry name" value="RNase_PH_bac-type"/>
</dbReference>
<keyword evidence="6 9" id="KW-0548">Nucleotidyltransferase</keyword>
<dbReference type="PROSITE" id="PS01277">
    <property type="entry name" value="RIBONUCLEASE_PH"/>
    <property type="match status" value="1"/>
</dbReference>
<comment type="function">
    <text evidence="6">Phosphorolytic 3'-5' exoribonuclease that plays an important role in tRNA 3'-end maturation. Removes nucleotide residues following the 3'-CCA terminus of tRNAs; can also add nucleotides to the ends of RNA molecules by using nucleoside diphosphates as substrates, but this may not be physiologically important. Probably plays a role in initiation of 16S rRNA degradation (leading to ribosome degradation) during starvation.</text>
</comment>
<keyword evidence="3 6" id="KW-0820">tRNA-binding</keyword>
<dbReference type="PANTHER" id="PTHR11953:SF0">
    <property type="entry name" value="EXOSOME COMPLEX COMPONENT RRP41"/>
    <property type="match status" value="1"/>
</dbReference>
<dbReference type="PANTHER" id="PTHR11953">
    <property type="entry name" value="EXOSOME COMPLEX COMPONENT"/>
    <property type="match status" value="1"/>
</dbReference>
<keyword evidence="2 6" id="KW-0698">rRNA processing</keyword>
<dbReference type="EC" id="2.7.7.56" evidence="6"/>
<dbReference type="FunFam" id="3.30.230.70:FF:000003">
    <property type="entry name" value="Ribonuclease PH"/>
    <property type="match status" value="1"/>
</dbReference>
<comment type="similarity">
    <text evidence="1 6">Belongs to the RNase PH family.</text>
</comment>
<dbReference type="GO" id="GO:0000175">
    <property type="term" value="F:3'-5'-RNA exonuclease activity"/>
    <property type="evidence" value="ECO:0007669"/>
    <property type="project" value="UniProtKB-UniRule"/>
</dbReference>
<dbReference type="KEGG" id="soa:G3M56_005335"/>
<evidence type="ECO:0000256" key="1">
    <source>
        <dbReference type="ARBA" id="ARBA00006678"/>
    </source>
</evidence>
<dbReference type="GO" id="GO:0009022">
    <property type="term" value="F:tRNA nucleotidyltransferase activity"/>
    <property type="evidence" value="ECO:0007669"/>
    <property type="project" value="UniProtKB-UniRule"/>
</dbReference>
<dbReference type="InterPro" id="IPR020568">
    <property type="entry name" value="Ribosomal_Su5_D2-typ_SF"/>
</dbReference>
<dbReference type="InterPro" id="IPR036345">
    <property type="entry name" value="ExoRNase_PH_dom2_sf"/>
</dbReference>
<dbReference type="Pfam" id="PF01138">
    <property type="entry name" value="RNase_PH"/>
    <property type="match status" value="1"/>
</dbReference>
<keyword evidence="4 6" id="KW-0819">tRNA processing</keyword>
<dbReference type="GO" id="GO:0016075">
    <property type="term" value="P:rRNA catabolic process"/>
    <property type="evidence" value="ECO:0007669"/>
    <property type="project" value="UniProtKB-UniRule"/>
</dbReference>
<feature type="binding site" evidence="6">
    <location>
        <begin position="133"/>
        <end position="135"/>
    </location>
    <ligand>
        <name>phosphate</name>
        <dbReference type="ChEBI" id="CHEBI:43474"/>
        <note>substrate</note>
    </ligand>
</feature>
<feature type="domain" description="Exoribonuclease phosphorolytic" evidence="8">
    <location>
        <begin position="167"/>
        <end position="231"/>
    </location>
</feature>
<comment type="catalytic activity">
    <reaction evidence="6">
        <text>tRNA(n+1) + phosphate = tRNA(n) + a ribonucleoside 5'-diphosphate</text>
        <dbReference type="Rhea" id="RHEA:10628"/>
        <dbReference type="Rhea" id="RHEA-COMP:17343"/>
        <dbReference type="Rhea" id="RHEA-COMP:17344"/>
        <dbReference type="ChEBI" id="CHEBI:43474"/>
        <dbReference type="ChEBI" id="CHEBI:57930"/>
        <dbReference type="ChEBI" id="CHEBI:173114"/>
        <dbReference type="EC" id="2.7.7.56"/>
    </reaction>
</comment>
<evidence type="ECO:0000313" key="10">
    <source>
        <dbReference type="Proteomes" id="UP000475117"/>
    </source>
</evidence>
<evidence type="ECO:0000256" key="6">
    <source>
        <dbReference type="HAMAP-Rule" id="MF_00564"/>
    </source>
</evidence>
<evidence type="ECO:0000256" key="4">
    <source>
        <dbReference type="ARBA" id="ARBA00022694"/>
    </source>
</evidence>
<sequence length="267" mass="29197">MNDATPYQREDNRTPDQLRPITFQQGFAPHALGSVLTSFGNTRVICAANIQERVPGWMKYQGVPGGWLTAEYSMLPYSTLDRKDRDISRGKQDGRSIEIQRLIGRALRAVVDLKALGPRTLWIDCDVLQADGGTRTASITGACVAAAIAIEKLMAEGKLKKNPMTKLVSAVSCGVVKDTPLLDLMYVEDRDASVDFNVVMTEDLEFVELQGSGEEATFSGTQLTDMLELGKHGVKTITQLQRDAIAAARQPTDPDALDDLAKHFGKN</sequence>
<reference evidence="9 10" key="1">
    <citation type="submission" date="2020-12" db="EMBL/GenBank/DDBJ databases">
        <title>Sulforoseuscoccus oceanibium gen. nov., sp. nov., a representative of the phylum Verrucomicrobia with special cytoplasmic membrane, and proposal of Sulforoseuscoccusaceae fam. nov.</title>
        <authorList>
            <person name="Xi F."/>
        </authorList>
    </citation>
    <scope>NUCLEOTIDE SEQUENCE [LARGE SCALE GENOMIC DNA]</scope>
    <source>
        <strain evidence="9 10">T37</strain>
    </source>
</reference>
<feature type="domain" description="Exoribonuclease phosphorolytic" evidence="7">
    <location>
        <begin position="17"/>
        <end position="147"/>
    </location>
</feature>
<accession>A0A6B3L8E6</accession>
<dbReference type="InterPro" id="IPR015847">
    <property type="entry name" value="ExoRNase_PH_dom2"/>
</dbReference>
<dbReference type="NCBIfam" id="TIGR01966">
    <property type="entry name" value="RNasePH"/>
    <property type="match status" value="1"/>
</dbReference>
<dbReference type="CDD" id="cd11362">
    <property type="entry name" value="RNase_PH_bact"/>
    <property type="match status" value="1"/>
</dbReference>
<dbReference type="RefSeq" id="WP_164364213.1">
    <property type="nucleotide sequence ID" value="NZ_CP066776.1"/>
</dbReference>
<dbReference type="Proteomes" id="UP000475117">
    <property type="component" value="Chromosome"/>
</dbReference>
<dbReference type="GO" id="GO:0008033">
    <property type="term" value="P:tRNA processing"/>
    <property type="evidence" value="ECO:0007669"/>
    <property type="project" value="UniProtKB-UniRule"/>
</dbReference>
<dbReference type="InterPro" id="IPR018336">
    <property type="entry name" value="RNase_PH_CS"/>
</dbReference>
<dbReference type="Pfam" id="PF03725">
    <property type="entry name" value="RNase_PH_C"/>
    <property type="match status" value="1"/>
</dbReference>
<evidence type="ECO:0000256" key="3">
    <source>
        <dbReference type="ARBA" id="ARBA00022555"/>
    </source>
</evidence>
<evidence type="ECO:0000259" key="8">
    <source>
        <dbReference type="Pfam" id="PF03725"/>
    </source>
</evidence>
<proteinExistence type="inferred from homology"/>
<evidence type="ECO:0000256" key="5">
    <source>
        <dbReference type="ARBA" id="ARBA00022884"/>
    </source>
</evidence>
<dbReference type="GO" id="GO:0031125">
    <property type="term" value="P:rRNA 3'-end processing"/>
    <property type="evidence" value="ECO:0007669"/>
    <property type="project" value="UniProtKB-ARBA"/>
</dbReference>
<dbReference type="SUPFAM" id="SSF54211">
    <property type="entry name" value="Ribosomal protein S5 domain 2-like"/>
    <property type="match status" value="1"/>
</dbReference>
<evidence type="ECO:0000313" key="9">
    <source>
        <dbReference type="EMBL" id="QQL46003.1"/>
    </source>
</evidence>
<feature type="binding site" evidence="6">
    <location>
        <position position="95"/>
    </location>
    <ligand>
        <name>phosphate</name>
        <dbReference type="ChEBI" id="CHEBI:43474"/>
        <note>substrate</note>
    </ligand>
</feature>
<keyword evidence="10" id="KW-1185">Reference proteome</keyword>
<comment type="subunit">
    <text evidence="6">Homohexameric ring arranged as a trimer of dimers.</text>
</comment>
<evidence type="ECO:0000256" key="2">
    <source>
        <dbReference type="ARBA" id="ARBA00022552"/>
    </source>
</evidence>
<gene>
    <name evidence="6 9" type="primary">rph</name>
    <name evidence="9" type="ORF">G3M56_005335</name>
</gene>
<dbReference type="AlphaFoldDB" id="A0A6B3L8E6"/>
<name>A0A6B3L8E6_9BACT</name>
<dbReference type="GO" id="GO:0000049">
    <property type="term" value="F:tRNA binding"/>
    <property type="evidence" value="ECO:0007669"/>
    <property type="project" value="UniProtKB-UniRule"/>
</dbReference>